<protein>
    <recommendedName>
        <fullName evidence="3">F-box domain-containing protein</fullName>
    </recommendedName>
</protein>
<evidence type="ECO:0000313" key="1">
    <source>
        <dbReference type="EMBL" id="KAK7001019.1"/>
    </source>
</evidence>
<dbReference type="SUPFAM" id="SSF52047">
    <property type="entry name" value="RNI-like"/>
    <property type="match status" value="1"/>
</dbReference>
<dbReference type="Proteomes" id="UP001362999">
    <property type="component" value="Unassembled WGS sequence"/>
</dbReference>
<organism evidence="1 2">
    <name type="scientific">Favolaschia claudopus</name>
    <dbReference type="NCBI Taxonomy" id="2862362"/>
    <lineage>
        <taxon>Eukaryota</taxon>
        <taxon>Fungi</taxon>
        <taxon>Dikarya</taxon>
        <taxon>Basidiomycota</taxon>
        <taxon>Agaricomycotina</taxon>
        <taxon>Agaricomycetes</taxon>
        <taxon>Agaricomycetidae</taxon>
        <taxon>Agaricales</taxon>
        <taxon>Marasmiineae</taxon>
        <taxon>Mycenaceae</taxon>
        <taxon>Favolaschia</taxon>
    </lineage>
</organism>
<evidence type="ECO:0000313" key="2">
    <source>
        <dbReference type="Proteomes" id="UP001362999"/>
    </source>
</evidence>
<keyword evidence="2" id="KW-1185">Reference proteome</keyword>
<evidence type="ECO:0008006" key="3">
    <source>
        <dbReference type="Google" id="ProtNLM"/>
    </source>
</evidence>
<reference evidence="1 2" key="1">
    <citation type="journal article" date="2024" name="J Genomics">
        <title>Draft genome sequencing and assembly of Favolaschia claudopus CIRM-BRFM 2984 isolated from oak limbs.</title>
        <authorList>
            <person name="Navarro D."/>
            <person name="Drula E."/>
            <person name="Chaduli D."/>
            <person name="Cazenave R."/>
            <person name="Ahrendt S."/>
            <person name="Wang J."/>
            <person name="Lipzen A."/>
            <person name="Daum C."/>
            <person name="Barry K."/>
            <person name="Grigoriev I.V."/>
            <person name="Favel A."/>
            <person name="Rosso M.N."/>
            <person name="Martin F."/>
        </authorList>
    </citation>
    <scope>NUCLEOTIDE SEQUENCE [LARGE SCALE GENOMIC DNA]</scope>
    <source>
        <strain evidence="1 2">CIRM-BRFM 2984</strain>
    </source>
</reference>
<gene>
    <name evidence="1" type="ORF">R3P38DRAFT_3217784</name>
</gene>
<dbReference type="EMBL" id="JAWWNJ010000085">
    <property type="protein sequence ID" value="KAK7001019.1"/>
    <property type="molecule type" value="Genomic_DNA"/>
</dbReference>
<sequence>MSHSVPTLSAESTWRCMSPQQRNELVVDLKAHVRHRLLSLFASLAPHLLEVIQSCLTNSSSVGLFAAPVLLYIHFSLTFQQTSSSAADVVRVLSSWTPIALRLPLEVWFLILDDALRCAHPGSLFALRLRGRLMPVCKTTEVVVRSYKPLWSVLRVSPQSTYNSIHAFLRQVTGQSFGVVVVDGRYTWPDETTRIARVRSAFDVCIHSTSHWSSLTVLSPYPSTVHYVFGLLRGKELPALKEVYVNAPVDFIQRDLRLDSSVTRHPQNLIRLDLRAVGQYGLGFVGYTALRFLCLVDLPTGSWPSVAGFCDFLRSATSLEELELRRVGLRGAFPSRPVSSSISPQELITLPSLRSLKLLFDNRYPEATLCLYPLIERLVLPSLSSLLLEFRSDPELVQYRTFGPRLCAPYVQIRGYLREQPLLEYLYSTLGSCEHLDLWLLGGIVCLKALGTTFPATLASRTIFMPNLTTLSLANRDWGYIHSSLLERAARGRRVKLLRVVVPFVQADLAQAVPLASWYDFQCTSEVVSDLVWVERRPVDVYTDVRRI</sequence>
<dbReference type="AlphaFoldDB" id="A0AAW0A4G9"/>
<proteinExistence type="predicted"/>
<accession>A0AAW0A4G9</accession>
<comment type="caution">
    <text evidence="1">The sequence shown here is derived from an EMBL/GenBank/DDBJ whole genome shotgun (WGS) entry which is preliminary data.</text>
</comment>
<name>A0AAW0A4G9_9AGAR</name>